<evidence type="ECO:0000256" key="5">
    <source>
        <dbReference type="PROSITE-ProRule" id="PRU10141"/>
    </source>
</evidence>
<dbReference type="Gene3D" id="1.10.510.10">
    <property type="entry name" value="Transferase(Phosphotransferase) domain 1"/>
    <property type="match status" value="3"/>
</dbReference>
<dbReference type="InterPro" id="IPR017441">
    <property type="entry name" value="Protein_kinase_ATP_BS"/>
</dbReference>
<dbReference type="SMART" id="SM00220">
    <property type="entry name" value="S_TKc"/>
    <property type="match status" value="1"/>
</dbReference>
<organism evidence="8 9">
    <name type="scientific">Tanacetum coccineum</name>
    <dbReference type="NCBI Taxonomy" id="301880"/>
    <lineage>
        <taxon>Eukaryota</taxon>
        <taxon>Viridiplantae</taxon>
        <taxon>Streptophyta</taxon>
        <taxon>Embryophyta</taxon>
        <taxon>Tracheophyta</taxon>
        <taxon>Spermatophyta</taxon>
        <taxon>Magnoliopsida</taxon>
        <taxon>eudicotyledons</taxon>
        <taxon>Gunneridae</taxon>
        <taxon>Pentapetalae</taxon>
        <taxon>asterids</taxon>
        <taxon>campanulids</taxon>
        <taxon>Asterales</taxon>
        <taxon>Asteraceae</taxon>
        <taxon>Asteroideae</taxon>
        <taxon>Anthemideae</taxon>
        <taxon>Anthemidinae</taxon>
        <taxon>Tanacetum</taxon>
    </lineage>
</organism>
<dbReference type="Proteomes" id="UP001151760">
    <property type="component" value="Unassembled WGS sequence"/>
</dbReference>
<evidence type="ECO:0000256" key="6">
    <source>
        <dbReference type="RuleBase" id="RU000304"/>
    </source>
</evidence>
<evidence type="ECO:0000256" key="4">
    <source>
        <dbReference type="ARBA" id="ARBA00022840"/>
    </source>
</evidence>
<feature type="domain" description="Protein kinase" evidence="7">
    <location>
        <begin position="1"/>
        <end position="231"/>
    </location>
</feature>
<keyword evidence="9" id="KW-1185">Reference proteome</keyword>
<reference evidence="8" key="2">
    <citation type="submission" date="2022-01" db="EMBL/GenBank/DDBJ databases">
        <authorList>
            <person name="Yamashiro T."/>
            <person name="Shiraishi A."/>
            <person name="Satake H."/>
            <person name="Nakayama K."/>
        </authorList>
    </citation>
    <scope>NUCLEOTIDE SEQUENCE</scope>
</reference>
<keyword evidence="6" id="KW-0723">Serine/threonine-protein kinase</keyword>
<dbReference type="InterPro" id="IPR008271">
    <property type="entry name" value="Ser/Thr_kinase_AS"/>
</dbReference>
<dbReference type="InterPro" id="IPR000719">
    <property type="entry name" value="Prot_kinase_dom"/>
</dbReference>
<dbReference type="PANTHER" id="PTHR27003">
    <property type="entry name" value="OS07G0166700 PROTEIN"/>
    <property type="match status" value="1"/>
</dbReference>
<dbReference type="EMBL" id="BQNB010015631">
    <property type="protein sequence ID" value="GJT42270.1"/>
    <property type="molecule type" value="Genomic_DNA"/>
</dbReference>
<evidence type="ECO:0000313" key="8">
    <source>
        <dbReference type="EMBL" id="GJT42270.1"/>
    </source>
</evidence>
<keyword evidence="1" id="KW-0808">Transferase</keyword>
<keyword evidence="3 8" id="KW-0418">Kinase</keyword>
<protein>
    <submittedName>
        <fullName evidence="8">Kinase RLK-Pelle-CrRLK1L-1 family protein</fullName>
    </submittedName>
</protein>
<proteinExistence type="inferred from homology"/>
<comment type="similarity">
    <text evidence="6">Belongs to the protein kinase superfamily.</text>
</comment>
<evidence type="ECO:0000256" key="2">
    <source>
        <dbReference type="ARBA" id="ARBA00022741"/>
    </source>
</evidence>
<comment type="caution">
    <text evidence="8">The sequence shown here is derived from an EMBL/GenBank/DDBJ whole genome shotgun (WGS) entry which is preliminary data.</text>
</comment>
<dbReference type="SUPFAM" id="SSF56112">
    <property type="entry name" value="Protein kinase-like (PK-like)"/>
    <property type="match status" value="2"/>
</dbReference>
<evidence type="ECO:0000259" key="7">
    <source>
        <dbReference type="PROSITE" id="PS50011"/>
    </source>
</evidence>
<dbReference type="GO" id="GO:0016301">
    <property type="term" value="F:kinase activity"/>
    <property type="evidence" value="ECO:0007669"/>
    <property type="project" value="UniProtKB-KW"/>
</dbReference>
<feature type="binding site" evidence="5">
    <location>
        <position position="63"/>
    </location>
    <ligand>
        <name>ATP</name>
        <dbReference type="ChEBI" id="CHEBI:30616"/>
    </ligand>
</feature>
<evidence type="ECO:0000313" key="9">
    <source>
        <dbReference type="Proteomes" id="UP001151760"/>
    </source>
</evidence>
<dbReference type="PROSITE" id="PS00107">
    <property type="entry name" value="PROTEIN_KINASE_ATP"/>
    <property type="match status" value="1"/>
</dbReference>
<dbReference type="Gene3D" id="3.30.200.20">
    <property type="entry name" value="Phosphorylase Kinase, domain 1"/>
    <property type="match status" value="1"/>
</dbReference>
<accession>A0ABQ5DST5</accession>
<sequence>MMRVTDCHHPSTSTYPCLRFTLAEIQSATKNFDHELCIGKGGFGKVYKGQFSSEVAGHFVAIKRLDSMSNQGEPEFKAELEIHSKLRHYDKEAVGAGCGLHYLHTHAGNGIIHRDVKSSNILLDENWEAMISDFGLSKPGPTNQSKSYVDASVKAHLVDERYGEDHCSLVRWAQQCVKDKKLDLIVDSSISGTVFPKCLRGFAKTADRCLLSDPKKRPTMTEIVESLQALLELQTSNVSIKSPRRRGLPWKIYKHPFSVIKQSSDKTDLFLVYEYLCNGNLKYLLREGVVAKLPLATKIKIAVGIARGFVFLKEAQLRVLDKKKFWISKKKIYLDEV</sequence>
<evidence type="ECO:0000256" key="3">
    <source>
        <dbReference type="ARBA" id="ARBA00022777"/>
    </source>
</evidence>
<reference evidence="8" key="1">
    <citation type="journal article" date="2022" name="Int. J. Mol. Sci.">
        <title>Draft Genome of Tanacetum Coccineum: Genomic Comparison of Closely Related Tanacetum-Family Plants.</title>
        <authorList>
            <person name="Yamashiro T."/>
            <person name="Shiraishi A."/>
            <person name="Nakayama K."/>
            <person name="Satake H."/>
        </authorList>
    </citation>
    <scope>NUCLEOTIDE SEQUENCE</scope>
</reference>
<dbReference type="PROSITE" id="PS00108">
    <property type="entry name" value="PROTEIN_KINASE_ST"/>
    <property type="match status" value="1"/>
</dbReference>
<gene>
    <name evidence="8" type="ORF">Tco_0950985</name>
</gene>
<name>A0ABQ5DST5_9ASTR</name>
<keyword evidence="4 5" id="KW-0067">ATP-binding</keyword>
<evidence type="ECO:0000256" key="1">
    <source>
        <dbReference type="ARBA" id="ARBA00022679"/>
    </source>
</evidence>
<dbReference type="InterPro" id="IPR045272">
    <property type="entry name" value="ANXUR1/2-like"/>
</dbReference>
<dbReference type="Pfam" id="PF00069">
    <property type="entry name" value="Pkinase"/>
    <property type="match status" value="1"/>
</dbReference>
<keyword evidence="2 5" id="KW-0547">Nucleotide-binding</keyword>
<dbReference type="InterPro" id="IPR011009">
    <property type="entry name" value="Kinase-like_dom_sf"/>
</dbReference>
<dbReference type="PROSITE" id="PS50011">
    <property type="entry name" value="PROTEIN_KINASE_DOM"/>
    <property type="match status" value="1"/>
</dbReference>
<dbReference type="PANTHER" id="PTHR27003:SF328">
    <property type="entry name" value="PROTEIN KINASE DOMAIN-CONTAINING PROTEIN"/>
    <property type="match status" value="1"/>
</dbReference>